<sequence>MGMYWMGCIVCTDKWRSACQLERHAWDGEENYLLSCAQSPLLTTPKSGVRGLAGDTGGKTHLSGGPAGRGRSPKAVFTWDSDMTQEPGRGDEKDRARSLPYQHSRAKSDSAAGGSLSSQPRLKLHRSCSNSRDYINNNKTPRQSPTRAQDDEYIKSSGDFPLKERRHWALKPLRSSASKHRKEPKSHRKSSFSFFRDTENNENLNAESGSESPKMARTPAAAPLPSPTVGVLSLDGSPARRSVGSGDTLRRSQRGNFYRHSVRDNRRDQHRQDTCDSEEACEEAWRRGCTAGVSAAGGGGGGSGGCVYQALSQAAHVEVDKLRQLVHLLNTRLTELSGRVLEVEARLREERQRTASMERCLERQGLETGCRGSRRGIDGNGRRHTPSFMAWTDATSENLLRNKVDMAREEIELLRQHIDLLLRMRQEDLKVYESTVDKFRHTIASGSQCAIWYTCRGALQPIMSLLYYSEVTCTAMKCNMNKNGPSTVHQKSGEPMASLPIS</sequence>
<keyword evidence="1" id="KW-0175">Coiled coil</keyword>
<feature type="compositionally biased region" description="Polar residues" evidence="2">
    <location>
        <begin position="201"/>
        <end position="211"/>
    </location>
</feature>
<dbReference type="Proteomes" id="UP000324222">
    <property type="component" value="Unassembled WGS sequence"/>
</dbReference>
<dbReference type="EMBL" id="VSRR010001523">
    <property type="protein sequence ID" value="MPC25885.1"/>
    <property type="molecule type" value="Genomic_DNA"/>
</dbReference>
<evidence type="ECO:0000313" key="4">
    <source>
        <dbReference type="Proteomes" id="UP000324222"/>
    </source>
</evidence>
<evidence type="ECO:0000256" key="2">
    <source>
        <dbReference type="SAM" id="MobiDB-lite"/>
    </source>
</evidence>
<protein>
    <submittedName>
        <fullName evidence="3">Coiled-coil domain-containing protein 13</fullName>
    </submittedName>
</protein>
<gene>
    <name evidence="3" type="primary">CCDC13</name>
    <name evidence="3" type="ORF">E2C01_019008</name>
</gene>
<feature type="compositionally biased region" description="Polar residues" evidence="2">
    <location>
        <begin position="127"/>
        <end position="147"/>
    </location>
</feature>
<feature type="compositionally biased region" description="Basic residues" evidence="2">
    <location>
        <begin position="177"/>
        <end position="190"/>
    </location>
</feature>
<reference evidence="3 4" key="1">
    <citation type="submission" date="2019-05" db="EMBL/GenBank/DDBJ databases">
        <title>Another draft genome of Portunus trituberculatus and its Hox gene families provides insights of decapod evolution.</title>
        <authorList>
            <person name="Jeong J.-H."/>
            <person name="Song I."/>
            <person name="Kim S."/>
            <person name="Choi T."/>
            <person name="Kim D."/>
            <person name="Ryu S."/>
            <person name="Kim W."/>
        </authorList>
    </citation>
    <scope>NUCLEOTIDE SEQUENCE [LARGE SCALE GENOMIC DNA]</scope>
    <source>
        <tissue evidence="3">Muscle</tissue>
    </source>
</reference>
<evidence type="ECO:0000313" key="3">
    <source>
        <dbReference type="EMBL" id="MPC25885.1"/>
    </source>
</evidence>
<name>A0A5B7DX50_PORTR</name>
<accession>A0A5B7DX50</accession>
<evidence type="ECO:0000256" key="1">
    <source>
        <dbReference type="SAM" id="Coils"/>
    </source>
</evidence>
<dbReference type="AlphaFoldDB" id="A0A5B7DX50"/>
<keyword evidence="4" id="KW-1185">Reference proteome</keyword>
<feature type="compositionally biased region" description="Basic and acidic residues" evidence="2">
    <location>
        <begin position="88"/>
        <end position="97"/>
    </location>
</feature>
<feature type="region of interest" description="Disordered" evidence="2">
    <location>
        <begin position="47"/>
        <end position="259"/>
    </location>
</feature>
<organism evidence="3 4">
    <name type="scientific">Portunus trituberculatus</name>
    <name type="common">Swimming crab</name>
    <name type="synonym">Neptunus trituberculatus</name>
    <dbReference type="NCBI Taxonomy" id="210409"/>
    <lineage>
        <taxon>Eukaryota</taxon>
        <taxon>Metazoa</taxon>
        <taxon>Ecdysozoa</taxon>
        <taxon>Arthropoda</taxon>
        <taxon>Crustacea</taxon>
        <taxon>Multicrustacea</taxon>
        <taxon>Malacostraca</taxon>
        <taxon>Eumalacostraca</taxon>
        <taxon>Eucarida</taxon>
        <taxon>Decapoda</taxon>
        <taxon>Pleocyemata</taxon>
        <taxon>Brachyura</taxon>
        <taxon>Eubrachyura</taxon>
        <taxon>Portunoidea</taxon>
        <taxon>Portunidae</taxon>
        <taxon>Portuninae</taxon>
        <taxon>Portunus</taxon>
    </lineage>
</organism>
<dbReference type="OrthoDB" id="10258312at2759"/>
<feature type="coiled-coil region" evidence="1">
    <location>
        <begin position="397"/>
        <end position="424"/>
    </location>
</feature>
<comment type="caution">
    <text evidence="3">The sequence shown here is derived from an EMBL/GenBank/DDBJ whole genome shotgun (WGS) entry which is preliminary data.</text>
</comment>
<proteinExistence type="predicted"/>